<dbReference type="InterPro" id="IPR045336">
    <property type="entry name" value="MmgE_PrpD_N"/>
</dbReference>
<dbReference type="Gene3D" id="3.30.1330.120">
    <property type="entry name" value="2-methylcitrate dehydratase PrpD"/>
    <property type="match status" value="1"/>
</dbReference>
<proteinExistence type="inferred from homology"/>
<dbReference type="EMBL" id="CP047289">
    <property type="protein sequence ID" value="QUS36143.1"/>
    <property type="molecule type" value="Genomic_DNA"/>
</dbReference>
<sequence length="439" mass="45444">MTVLEQIAARVTGGCPITPADRRAAIEAIIDTLGCIVAGREDIALRGTVAARPPMGGPCDTVAGRAGPSDAALVNGVAAHALDFDDNFTPGMSHASAVMVPALLAVGQAVGATGRQLVDAYLAGLEAQALVAQGVRPHHYTAGWHGTATVAPIGSAAGAAILVGADVVQAMSLATSTACGMKGQFGTSAKPFHAGIAARNAADAALFAKAGLRGRADILERAQGFGDLFGAGHPARWDIGDGPHVIGTDGLAPKLHPCCGSTHNAIDMLHDLRQAHGFAPADVTQVEVAVALANYRNLAFPDPQNEMEARFSMPYCLARALCQDVLSLADFTPAAVQAPHIRALMPRISMILLPDEEQPAALKAAHRMTVRLTDGQVLNASRSHARGTLPDPLTEAQRRAKFADCTGHPEAYDTLIRLDDLPDLSALGDLLAVRALQAA</sequence>
<accession>A0A8J8MTQ4</accession>
<evidence type="ECO:0000259" key="2">
    <source>
        <dbReference type="Pfam" id="PF03972"/>
    </source>
</evidence>
<dbReference type="InterPro" id="IPR005656">
    <property type="entry name" value="MmgE_PrpD"/>
</dbReference>
<evidence type="ECO:0000256" key="1">
    <source>
        <dbReference type="ARBA" id="ARBA00006174"/>
    </source>
</evidence>
<reference evidence="4" key="1">
    <citation type="submission" date="2020-01" db="EMBL/GenBank/DDBJ databases">
        <authorList>
            <person name="Yang Y."/>
            <person name="Kwon Y.M."/>
        </authorList>
    </citation>
    <scope>NUCLEOTIDE SEQUENCE</scope>
    <source>
        <strain evidence="4">PG104</strain>
    </source>
</reference>
<feature type="domain" description="MmgE/PrpD N-terminal" evidence="2">
    <location>
        <begin position="22"/>
        <end position="236"/>
    </location>
</feature>
<dbReference type="InterPro" id="IPR042183">
    <property type="entry name" value="MmgE/PrpD_sf_1"/>
</dbReference>
<dbReference type="Pfam" id="PF19305">
    <property type="entry name" value="MmgE_PrpD_C"/>
    <property type="match status" value="1"/>
</dbReference>
<organism evidence="4 5">
    <name type="scientific">Falsirhodobacter algicola</name>
    <dbReference type="NCBI Taxonomy" id="2692330"/>
    <lineage>
        <taxon>Bacteria</taxon>
        <taxon>Pseudomonadati</taxon>
        <taxon>Pseudomonadota</taxon>
        <taxon>Alphaproteobacteria</taxon>
        <taxon>Rhodobacterales</taxon>
        <taxon>Paracoccaceae</taxon>
        <taxon>Falsirhodobacter</taxon>
    </lineage>
</organism>
<dbReference type="PANTHER" id="PTHR16943:SF8">
    <property type="entry name" value="2-METHYLCITRATE DEHYDRATASE"/>
    <property type="match status" value="1"/>
</dbReference>
<keyword evidence="5" id="KW-1185">Reference proteome</keyword>
<dbReference type="GO" id="GO:0016829">
    <property type="term" value="F:lyase activity"/>
    <property type="evidence" value="ECO:0007669"/>
    <property type="project" value="InterPro"/>
</dbReference>
<gene>
    <name evidence="4" type="ORF">GR316_07585</name>
</gene>
<feature type="domain" description="MmgE/PrpD C-terminal" evidence="3">
    <location>
        <begin position="256"/>
        <end position="407"/>
    </location>
</feature>
<dbReference type="Pfam" id="PF03972">
    <property type="entry name" value="MmgE_PrpD_N"/>
    <property type="match status" value="1"/>
</dbReference>
<evidence type="ECO:0000313" key="5">
    <source>
        <dbReference type="Proteomes" id="UP000679284"/>
    </source>
</evidence>
<dbReference type="AlphaFoldDB" id="A0A8J8MTQ4"/>
<dbReference type="SUPFAM" id="SSF103378">
    <property type="entry name" value="2-methylcitrate dehydratase PrpD"/>
    <property type="match status" value="1"/>
</dbReference>
<dbReference type="InterPro" id="IPR042188">
    <property type="entry name" value="MmgE/PrpD_sf_2"/>
</dbReference>
<protein>
    <submittedName>
        <fullName evidence="4">MmgE/PrpD family protein</fullName>
    </submittedName>
</protein>
<evidence type="ECO:0000313" key="4">
    <source>
        <dbReference type="EMBL" id="QUS36143.1"/>
    </source>
</evidence>
<evidence type="ECO:0000259" key="3">
    <source>
        <dbReference type="Pfam" id="PF19305"/>
    </source>
</evidence>
<dbReference type="InterPro" id="IPR045337">
    <property type="entry name" value="MmgE_PrpD_C"/>
</dbReference>
<dbReference type="InterPro" id="IPR036148">
    <property type="entry name" value="MmgE/PrpD_sf"/>
</dbReference>
<dbReference type="Proteomes" id="UP000679284">
    <property type="component" value="Chromosome"/>
</dbReference>
<name>A0A8J8MTQ4_9RHOB</name>
<dbReference type="Gene3D" id="1.10.4100.10">
    <property type="entry name" value="2-methylcitrate dehydratase PrpD"/>
    <property type="match status" value="1"/>
</dbReference>
<comment type="similarity">
    <text evidence="1">Belongs to the PrpD family.</text>
</comment>
<dbReference type="KEGG" id="fap:GR316_07585"/>
<dbReference type="RefSeq" id="WP_211783364.1">
    <property type="nucleotide sequence ID" value="NZ_CP047289.1"/>
</dbReference>
<dbReference type="PANTHER" id="PTHR16943">
    <property type="entry name" value="2-METHYLCITRATE DEHYDRATASE-RELATED"/>
    <property type="match status" value="1"/>
</dbReference>